<dbReference type="EMBL" id="GBBK01004877">
    <property type="protein sequence ID" value="JAC19605.1"/>
    <property type="molecule type" value="mRNA"/>
</dbReference>
<reference evidence="2" key="1">
    <citation type="submission" date="2014-03" db="EMBL/GenBank/DDBJ databases">
        <title>The sialotranscriptome of Amblyomma triste, Amblyomma parvum and Amblyomma cajennense ticks, uncovered by 454-based RNA-seq.</title>
        <authorList>
            <person name="Garcia G.R."/>
            <person name="Gardinassi L.G."/>
            <person name="Ribeiro J.M."/>
            <person name="Anatriello E."/>
            <person name="Ferreira B.R."/>
            <person name="Moreira H.N."/>
            <person name="Mafra C."/>
            <person name="Olegario M.M."/>
            <person name="Szabo P.J."/>
            <person name="Miranda-Santos I.K."/>
            <person name="Maruyama S.R."/>
        </authorList>
    </citation>
    <scope>NUCLEOTIDE SEQUENCE</scope>
    <source>
        <strain evidence="2">Uberlandia</strain>
        <tissue evidence="2">Salivary glands</tissue>
    </source>
</reference>
<organism evidence="2">
    <name type="scientific">Amblyomma cajennense</name>
    <name type="common">Cayenne tick</name>
    <name type="synonym">Acarus cajennensis</name>
    <dbReference type="NCBI Taxonomy" id="34607"/>
    <lineage>
        <taxon>Eukaryota</taxon>
        <taxon>Metazoa</taxon>
        <taxon>Ecdysozoa</taxon>
        <taxon>Arthropoda</taxon>
        <taxon>Chelicerata</taxon>
        <taxon>Arachnida</taxon>
        <taxon>Acari</taxon>
        <taxon>Parasitiformes</taxon>
        <taxon>Ixodida</taxon>
        <taxon>Ixodoidea</taxon>
        <taxon>Ixodidae</taxon>
        <taxon>Amblyomminae</taxon>
        <taxon>Amblyomma</taxon>
    </lineage>
</organism>
<keyword evidence="1" id="KW-0732">Signal</keyword>
<proteinExistence type="evidence at transcript level"/>
<feature type="signal peptide" evidence="1">
    <location>
        <begin position="1"/>
        <end position="21"/>
    </location>
</feature>
<accession>A0A023FEW4</accession>
<evidence type="ECO:0000256" key="1">
    <source>
        <dbReference type="SAM" id="SignalP"/>
    </source>
</evidence>
<dbReference type="AlphaFoldDB" id="A0A023FEW4"/>
<name>A0A023FEW4_AMBCJ</name>
<protein>
    <submittedName>
        <fullName evidence="2">Putative secreted protein</fullName>
    </submittedName>
</protein>
<sequence length="105" mass="11333">MFVAAVICATLAVLITGDAHPQPPDETQISTVFDPDCNPQKGGDYVHKKCTPKCGDMLVPLNGSERCELSGDQQIEPEPVPVERTEAQIKTGVCQDGDCVEKTEF</sequence>
<evidence type="ECO:0000313" key="2">
    <source>
        <dbReference type="EMBL" id="JAC19605.1"/>
    </source>
</evidence>
<feature type="chain" id="PRO_5001515382" evidence="1">
    <location>
        <begin position="22"/>
        <end position="105"/>
    </location>
</feature>